<accession>A0A1Z4KRN5</accession>
<dbReference type="EMBL" id="AP018216">
    <property type="protein sequence ID" value="BAY71649.1"/>
    <property type="molecule type" value="Genomic_DNA"/>
</dbReference>
<reference evidence="1 2" key="1">
    <citation type="submission" date="2017-06" db="EMBL/GenBank/DDBJ databases">
        <title>Genome sequencing of cyanobaciteial culture collection at National Institute for Environmental Studies (NIES).</title>
        <authorList>
            <person name="Hirose Y."/>
            <person name="Shimura Y."/>
            <person name="Fujisawa T."/>
            <person name="Nakamura Y."/>
            <person name="Kawachi M."/>
        </authorList>
    </citation>
    <scope>NUCLEOTIDE SEQUENCE [LARGE SCALE GENOMIC DNA]</scope>
    <source>
        <strain evidence="1 2">NIES-23</strain>
    </source>
</reference>
<protein>
    <submittedName>
        <fullName evidence="1">Uncharacterized protein</fullName>
    </submittedName>
</protein>
<proteinExistence type="predicted"/>
<evidence type="ECO:0000313" key="2">
    <source>
        <dbReference type="Proteomes" id="UP000217507"/>
    </source>
</evidence>
<sequence>MEEARHYQSKIVESVLFNVNLKNALISSSLSPVTCHLLPMFLQEQKKS</sequence>
<gene>
    <name evidence="1" type="ORF">NIES23_44690</name>
</gene>
<dbReference type="Proteomes" id="UP000217507">
    <property type="component" value="Chromosome"/>
</dbReference>
<name>A0A1Z4KRN5_ANAVA</name>
<dbReference type="AlphaFoldDB" id="A0A1Z4KRN5"/>
<organism evidence="1 2">
    <name type="scientific">Trichormus variabilis NIES-23</name>
    <dbReference type="NCBI Taxonomy" id="1973479"/>
    <lineage>
        <taxon>Bacteria</taxon>
        <taxon>Bacillati</taxon>
        <taxon>Cyanobacteriota</taxon>
        <taxon>Cyanophyceae</taxon>
        <taxon>Nostocales</taxon>
        <taxon>Nostocaceae</taxon>
        <taxon>Trichormus</taxon>
    </lineage>
</organism>
<evidence type="ECO:0000313" key="1">
    <source>
        <dbReference type="EMBL" id="BAY71649.1"/>
    </source>
</evidence>